<evidence type="ECO:0008006" key="10">
    <source>
        <dbReference type="Google" id="ProtNLM"/>
    </source>
</evidence>
<dbReference type="EMBL" id="AGNL01041670">
    <property type="protein sequence ID" value="EJK51419.1"/>
    <property type="molecule type" value="Genomic_DNA"/>
</dbReference>
<feature type="domain" description="UBC core" evidence="7">
    <location>
        <begin position="352"/>
        <end position="516"/>
    </location>
</feature>
<evidence type="ECO:0000256" key="3">
    <source>
        <dbReference type="PROSITE-ProRule" id="PRU00175"/>
    </source>
</evidence>
<gene>
    <name evidence="8" type="ORF">THAOC_29408</name>
</gene>
<dbReference type="SMART" id="SM00166">
    <property type="entry name" value="UBX"/>
    <property type="match status" value="1"/>
</dbReference>
<dbReference type="OrthoDB" id="336240at2759"/>
<feature type="domain" description="UBX" evidence="5">
    <location>
        <begin position="864"/>
        <end position="967"/>
    </location>
</feature>
<dbReference type="CDD" id="cd01767">
    <property type="entry name" value="UBX"/>
    <property type="match status" value="1"/>
</dbReference>
<dbReference type="PROSITE" id="PS50033">
    <property type="entry name" value="UBX"/>
    <property type="match status" value="1"/>
</dbReference>
<dbReference type="eggNOG" id="KOG0800">
    <property type="taxonomic scope" value="Eukaryota"/>
</dbReference>
<evidence type="ECO:0000313" key="8">
    <source>
        <dbReference type="EMBL" id="EJK51419.1"/>
    </source>
</evidence>
<keyword evidence="3" id="KW-0479">Metal-binding</keyword>
<accession>K0RGI5</accession>
<evidence type="ECO:0000313" key="9">
    <source>
        <dbReference type="Proteomes" id="UP000266841"/>
    </source>
</evidence>
<dbReference type="PROSITE" id="PS50127">
    <property type="entry name" value="UBC_2"/>
    <property type="match status" value="1"/>
</dbReference>
<evidence type="ECO:0000256" key="1">
    <source>
        <dbReference type="ARBA" id="ARBA00022679"/>
    </source>
</evidence>
<dbReference type="Pfam" id="PF00789">
    <property type="entry name" value="UBX"/>
    <property type="match status" value="1"/>
</dbReference>
<dbReference type="SUPFAM" id="SSF54236">
    <property type="entry name" value="Ubiquitin-like"/>
    <property type="match status" value="1"/>
</dbReference>
<keyword evidence="2" id="KW-0833">Ubl conjugation pathway</keyword>
<dbReference type="Gene3D" id="1.20.58.2190">
    <property type="match status" value="1"/>
</dbReference>
<feature type="compositionally biased region" description="Acidic residues" evidence="4">
    <location>
        <begin position="778"/>
        <end position="788"/>
    </location>
</feature>
<dbReference type="Pfam" id="PF00179">
    <property type="entry name" value="UQ_con"/>
    <property type="match status" value="1"/>
</dbReference>
<dbReference type="InterPro" id="IPR013083">
    <property type="entry name" value="Znf_RING/FYVE/PHD"/>
</dbReference>
<feature type="region of interest" description="Disordered" evidence="4">
    <location>
        <begin position="626"/>
        <end position="701"/>
    </location>
</feature>
<dbReference type="InterPro" id="IPR036339">
    <property type="entry name" value="PUB-like_dom_sf"/>
</dbReference>
<dbReference type="InterPro" id="IPR001012">
    <property type="entry name" value="UBX_dom"/>
</dbReference>
<dbReference type="SUPFAM" id="SSF143503">
    <property type="entry name" value="PUG domain-like"/>
    <property type="match status" value="1"/>
</dbReference>
<dbReference type="SMART" id="SM00184">
    <property type="entry name" value="RING"/>
    <property type="match status" value="1"/>
</dbReference>
<dbReference type="SMART" id="SM00212">
    <property type="entry name" value="UBCc"/>
    <property type="match status" value="1"/>
</dbReference>
<organism evidence="8 9">
    <name type="scientific">Thalassiosira oceanica</name>
    <name type="common">Marine diatom</name>
    <dbReference type="NCBI Taxonomy" id="159749"/>
    <lineage>
        <taxon>Eukaryota</taxon>
        <taxon>Sar</taxon>
        <taxon>Stramenopiles</taxon>
        <taxon>Ochrophyta</taxon>
        <taxon>Bacillariophyta</taxon>
        <taxon>Coscinodiscophyceae</taxon>
        <taxon>Thalassiosirophycidae</taxon>
        <taxon>Thalassiosirales</taxon>
        <taxon>Thalassiosiraceae</taxon>
        <taxon>Thalassiosira</taxon>
    </lineage>
</organism>
<comment type="caution">
    <text evidence="8">The sequence shown here is derived from an EMBL/GenBank/DDBJ whole genome shotgun (WGS) entry which is preliminary data.</text>
</comment>
<dbReference type="SUPFAM" id="SSF57850">
    <property type="entry name" value="RING/U-box"/>
    <property type="match status" value="1"/>
</dbReference>
<dbReference type="InterPro" id="IPR001841">
    <property type="entry name" value="Znf_RING"/>
</dbReference>
<keyword evidence="3" id="KW-0863">Zinc-finger</keyword>
<dbReference type="Gene3D" id="3.10.110.10">
    <property type="entry name" value="Ubiquitin Conjugating Enzyme"/>
    <property type="match status" value="1"/>
</dbReference>
<proteinExistence type="predicted"/>
<dbReference type="Gene3D" id="3.10.20.90">
    <property type="entry name" value="Phosphatidylinositol 3-kinase Catalytic Subunit, Chain A, domain 1"/>
    <property type="match status" value="1"/>
</dbReference>
<feature type="compositionally biased region" description="Acidic residues" evidence="4">
    <location>
        <begin position="675"/>
        <end position="698"/>
    </location>
</feature>
<name>K0RGI5_THAOC</name>
<feature type="region of interest" description="Disordered" evidence="4">
    <location>
        <begin position="898"/>
        <end position="925"/>
    </location>
</feature>
<evidence type="ECO:0000256" key="2">
    <source>
        <dbReference type="ARBA" id="ARBA00022786"/>
    </source>
</evidence>
<dbReference type="GO" id="GO:0016740">
    <property type="term" value="F:transferase activity"/>
    <property type="evidence" value="ECO:0007669"/>
    <property type="project" value="UniProtKB-KW"/>
</dbReference>
<dbReference type="Gene3D" id="3.30.40.10">
    <property type="entry name" value="Zinc/RING finger domain, C3HC4 (zinc finger)"/>
    <property type="match status" value="1"/>
</dbReference>
<keyword evidence="3" id="KW-0862">Zinc</keyword>
<evidence type="ECO:0000259" key="5">
    <source>
        <dbReference type="PROSITE" id="PS50033"/>
    </source>
</evidence>
<feature type="domain" description="RING-type" evidence="6">
    <location>
        <begin position="1055"/>
        <end position="1100"/>
    </location>
</feature>
<dbReference type="GO" id="GO:0008270">
    <property type="term" value="F:zinc ion binding"/>
    <property type="evidence" value="ECO:0007669"/>
    <property type="project" value="UniProtKB-KW"/>
</dbReference>
<keyword evidence="1" id="KW-0808">Transferase</keyword>
<dbReference type="eggNOG" id="KOG0895">
    <property type="taxonomic scope" value="Eukaryota"/>
</dbReference>
<feature type="compositionally biased region" description="Gly residues" evidence="4">
    <location>
        <begin position="791"/>
        <end position="806"/>
    </location>
</feature>
<protein>
    <recommendedName>
        <fullName evidence="10">RING-type domain-containing protein</fullName>
    </recommendedName>
</protein>
<evidence type="ECO:0000259" key="7">
    <source>
        <dbReference type="PROSITE" id="PS50127"/>
    </source>
</evidence>
<evidence type="ECO:0000256" key="4">
    <source>
        <dbReference type="SAM" id="MobiDB-lite"/>
    </source>
</evidence>
<evidence type="ECO:0000259" key="6">
    <source>
        <dbReference type="PROSITE" id="PS50089"/>
    </source>
</evidence>
<dbReference type="SUPFAM" id="SSF54495">
    <property type="entry name" value="UBC-like"/>
    <property type="match status" value="1"/>
</dbReference>
<dbReference type="PANTHER" id="PTHR46116:SF39">
    <property type="entry name" value="BACULOVIRAL IAP REPEAT-CONTAINING PROTEIN 6"/>
    <property type="match status" value="1"/>
</dbReference>
<keyword evidence="9" id="KW-1185">Reference proteome</keyword>
<dbReference type="InterPro" id="IPR000608">
    <property type="entry name" value="UBC"/>
</dbReference>
<dbReference type="PROSITE" id="PS50089">
    <property type="entry name" value="ZF_RING_2"/>
    <property type="match status" value="1"/>
</dbReference>
<dbReference type="Pfam" id="PF13639">
    <property type="entry name" value="zf-RING_2"/>
    <property type="match status" value="1"/>
</dbReference>
<dbReference type="PANTHER" id="PTHR46116">
    <property type="entry name" value="(E3-INDEPENDENT) E2 UBIQUITIN-CONJUGATING ENZYME"/>
    <property type="match status" value="1"/>
</dbReference>
<dbReference type="AlphaFoldDB" id="K0RGI5"/>
<dbReference type="CDD" id="cd09212">
    <property type="entry name" value="PUB"/>
    <property type="match status" value="1"/>
</dbReference>
<dbReference type="InterPro" id="IPR016135">
    <property type="entry name" value="UBQ-conjugating_enzyme/RWD"/>
</dbReference>
<feature type="region of interest" description="Disordered" evidence="4">
    <location>
        <begin position="762"/>
        <end position="853"/>
    </location>
</feature>
<dbReference type="Proteomes" id="UP000266841">
    <property type="component" value="Unassembled WGS sequence"/>
</dbReference>
<sequence>METANDTGAEMVQDDSQSQLIQFVLQDFFDNNDNPAVAQTARVLRTLLSNALKDNSKRTIRLTNKKIQAQVVNISGAMSILLSCGFIESGESLLFQDNGPSQRQFVELVCQCLSTKILELAPKPTKTMPSMPKDSKRDEQFLCEKERRERAEKIRKQKLADKEHRKMEKQRWLEDAEERKVLLQRREASNKINADNLGPNINVRVGEKRTTGVLAKPFQPSASHGDFDAQAARRQLIQETMRDAGRTKQQKQQRMQELMKMTPDALKIEAANKVVSTDYATTKPATKETASATAASTAMIQDLIKARAPRAPSSEWSRFLDGTPRCAGAANIRDTSVFHRHHSASPGFNAPKCLKRLFRELDGLKDSLPSDHNCSIWLRFDEDSPQYIRALLAAPLPGPTPYSGGLFAFDIYVPDDYPHTNPRCQLLTTGGGSVRFGPNLYADGKVCLSLLGTWDGPKWSPKHSSLYQLLISIQGLILGVEHPFFLEPGHGGWEGKIKAEGEFTKKGHTLAGHTVTEEVGLPLNVVMFEDKIRIGTARYAMLEPLKYALTPRKNGSLEAFASIIQAHFKESAEAILVEVRSWTNDSALGRDRSNAEQMKFPIDSLIVLLPKLENLLSKVSILSDRSSASSGMDVEDSHKPASPPAMKKPPLDVAAKKPAALPSPTGPLDKKLDDSSSEDEEGDEDEEVQEEEEEEEDRADYLESKRRQMQEAASAGDYVRAGELQHEVLRLEDLRGRIEAAAARADYIAAGRLQAQYQALTATTKARKRDTSESDYSSGEDDDDEMSWDEGGFGGAAPGSHLGGPPQGLPSHFGKNIYGNSAKRGKWGAGNRLGDAVSPPPQPPAPSRMAEADDKDNMKMPAIDPEELCRLRIRLPDGKNVVHDFKRTDPLSEVYRRVGNSLAPDGGGQSKGGPPRPASHGGTFAQPLSESGFTLLLTHPRREFSLEVEGSRTLSELNLFPSATLSVMPCNARGVAVRGEVESRLLAAQGDAMDVDGLSYEALSELTERVGGAERAIDEAAFEASTLMLSVAEYLSLKAADGGDDDGGEEGESCCLICLGTFDASAGAPTLLRIKACGHTFHSACLRTWVLSNPSCPICKAPIV</sequence>
<reference evidence="8 9" key="1">
    <citation type="journal article" date="2012" name="Genome Biol.">
        <title>Genome and low-iron response of an oceanic diatom adapted to chronic iron limitation.</title>
        <authorList>
            <person name="Lommer M."/>
            <person name="Specht M."/>
            <person name="Roy A.S."/>
            <person name="Kraemer L."/>
            <person name="Andreson R."/>
            <person name="Gutowska M.A."/>
            <person name="Wolf J."/>
            <person name="Bergner S.V."/>
            <person name="Schilhabel M.B."/>
            <person name="Klostermeier U.C."/>
            <person name="Beiko R.G."/>
            <person name="Rosenstiel P."/>
            <person name="Hippler M."/>
            <person name="Laroche J."/>
        </authorList>
    </citation>
    <scope>NUCLEOTIDE SEQUENCE [LARGE SCALE GENOMIC DNA]</scope>
    <source>
        <strain evidence="8 9">CCMP1005</strain>
    </source>
</reference>
<dbReference type="InterPro" id="IPR029071">
    <property type="entry name" value="Ubiquitin-like_domsf"/>
</dbReference>